<keyword evidence="5 10" id="KW-0732">Signal</keyword>
<evidence type="ECO:0000313" key="11">
    <source>
        <dbReference type="EMBL" id="EPT05616.1"/>
    </source>
</evidence>
<dbReference type="InterPro" id="IPR011118">
    <property type="entry name" value="Tannase/feruloyl_esterase"/>
</dbReference>
<evidence type="ECO:0000256" key="1">
    <source>
        <dbReference type="ARBA" id="ARBA00006249"/>
    </source>
</evidence>
<evidence type="ECO:0000256" key="6">
    <source>
        <dbReference type="ARBA" id="ARBA00022801"/>
    </source>
</evidence>
<comment type="catalytic activity">
    <reaction evidence="9">
        <text>feruloyl-polysaccharide + H2O = ferulate + polysaccharide.</text>
        <dbReference type="EC" id="3.1.1.73"/>
    </reaction>
</comment>
<feature type="chain" id="PRO_5005146736" description="Carboxylic ester hydrolase" evidence="10">
    <location>
        <begin position="22"/>
        <end position="531"/>
    </location>
</feature>
<evidence type="ECO:0000256" key="7">
    <source>
        <dbReference type="ARBA" id="ARBA00022837"/>
    </source>
</evidence>
<keyword evidence="2" id="KW-0719">Serine esterase</keyword>
<keyword evidence="4" id="KW-0479">Metal-binding</keyword>
<dbReference type="EMBL" id="KE504123">
    <property type="protein sequence ID" value="EPT05616.1"/>
    <property type="molecule type" value="Genomic_DNA"/>
</dbReference>
<evidence type="ECO:0000313" key="12">
    <source>
        <dbReference type="Proteomes" id="UP000015241"/>
    </source>
</evidence>
<dbReference type="Proteomes" id="UP000015241">
    <property type="component" value="Unassembled WGS sequence"/>
</dbReference>
<dbReference type="PANTHER" id="PTHR33938:SF15">
    <property type="entry name" value="FERULOYL ESTERASE B-RELATED"/>
    <property type="match status" value="1"/>
</dbReference>
<protein>
    <recommendedName>
        <fullName evidence="10">Carboxylic ester hydrolase</fullName>
        <ecNumber evidence="10">3.1.1.-</ecNumber>
    </recommendedName>
</protein>
<dbReference type="GO" id="GO:0045493">
    <property type="term" value="P:xylan catabolic process"/>
    <property type="evidence" value="ECO:0007669"/>
    <property type="project" value="UniProtKB-KW"/>
</dbReference>
<dbReference type="InterPro" id="IPR029058">
    <property type="entry name" value="AB_hydrolase_fold"/>
</dbReference>
<dbReference type="eggNOG" id="ENOG502QPXZ">
    <property type="taxonomic scope" value="Eukaryota"/>
</dbReference>
<evidence type="ECO:0000256" key="3">
    <source>
        <dbReference type="ARBA" id="ARBA00022651"/>
    </source>
</evidence>
<dbReference type="OrthoDB" id="3039123at2759"/>
<comment type="similarity">
    <text evidence="1 10">Belongs to the tannase family.</text>
</comment>
<feature type="signal peptide" evidence="10">
    <location>
        <begin position="1"/>
        <end position="21"/>
    </location>
</feature>
<evidence type="ECO:0000256" key="8">
    <source>
        <dbReference type="ARBA" id="ARBA00023157"/>
    </source>
</evidence>
<evidence type="ECO:0000256" key="10">
    <source>
        <dbReference type="RuleBase" id="RU361238"/>
    </source>
</evidence>
<keyword evidence="7" id="KW-0106">Calcium</keyword>
<evidence type="ECO:0000256" key="9">
    <source>
        <dbReference type="ARBA" id="ARBA00034075"/>
    </source>
</evidence>
<dbReference type="HOGENOM" id="CLU_014819_1_1_1"/>
<sequence length="531" mass="57502">MTRTLATLLAGLACLVPLSIAWQTDCESFTPEDAADVTLLGATYYPANATVDLATNQSTIDVANLPAFCRLQLQITTNTTANSTCYTEVWLPDDWNGRFLTVGNGGLAGGVDVAALGSVAVPQGFVGVGTDTGHTSGVGDGAWALGNDNAIIDYGWRALHLSIVAGKELTEQYYGQYISKSYYMGCSTGELKEAQSFPDDFDGIVVGSPANWLTHLQDWSAHISLDVLPAGGPRFINASTWIDVIHPEVLRQCDALDGLADGIINDPRVCVFRPETLACRPGQDIATCLTIPQIDALHKIYADYWETNQTWIFGPYYPGGETAYPYGLVATEPSAIPVSWFRYFITNDSSWTVEDYNPSLIELAEDINPGQSNAISPNLTAFAGSGRNGKLMHYVGWADQLISPGNSLHYYETAHAFMAADSELNIDDFYRLYTVPGMNHCAGGYGANAFGAVSQASSGMPPLSYDPQYNILAAMVQWVEEGIPPDTIYGVYWNDNNVTNDVGFIRPICQYPTMLSYIGGNETSPESFVCV</sequence>
<dbReference type="GO" id="GO:0046872">
    <property type="term" value="F:metal ion binding"/>
    <property type="evidence" value="ECO:0007669"/>
    <property type="project" value="UniProtKB-KW"/>
</dbReference>
<dbReference type="InParanoid" id="S8FWW6"/>
<keyword evidence="8" id="KW-1015">Disulfide bond</keyword>
<dbReference type="STRING" id="743788.S8FWW6"/>
<gene>
    <name evidence="11" type="ORF">FOMPIDRAFT_1027212</name>
</gene>
<organism evidence="11 12">
    <name type="scientific">Fomitopsis schrenkii</name>
    <name type="common">Brown rot fungus</name>
    <dbReference type="NCBI Taxonomy" id="2126942"/>
    <lineage>
        <taxon>Eukaryota</taxon>
        <taxon>Fungi</taxon>
        <taxon>Dikarya</taxon>
        <taxon>Basidiomycota</taxon>
        <taxon>Agaricomycotina</taxon>
        <taxon>Agaricomycetes</taxon>
        <taxon>Polyporales</taxon>
        <taxon>Fomitopsis</taxon>
    </lineage>
</organism>
<evidence type="ECO:0000256" key="5">
    <source>
        <dbReference type="ARBA" id="ARBA00022729"/>
    </source>
</evidence>
<dbReference type="GO" id="GO:0030600">
    <property type="term" value="F:feruloyl esterase activity"/>
    <property type="evidence" value="ECO:0007669"/>
    <property type="project" value="UniProtKB-EC"/>
</dbReference>
<dbReference type="Pfam" id="PF07519">
    <property type="entry name" value="Tannase"/>
    <property type="match status" value="2"/>
</dbReference>
<evidence type="ECO:0000256" key="2">
    <source>
        <dbReference type="ARBA" id="ARBA00022487"/>
    </source>
</evidence>
<keyword evidence="12" id="KW-1185">Reference proteome</keyword>
<evidence type="ECO:0000256" key="4">
    <source>
        <dbReference type="ARBA" id="ARBA00022723"/>
    </source>
</evidence>
<dbReference type="AlphaFoldDB" id="S8FWW6"/>
<dbReference type="SUPFAM" id="SSF53474">
    <property type="entry name" value="alpha/beta-Hydrolases"/>
    <property type="match status" value="1"/>
</dbReference>
<proteinExistence type="inferred from homology"/>
<dbReference type="EC" id="3.1.1.-" evidence="10"/>
<name>S8FWW6_FOMSC</name>
<accession>S8FWW6</accession>
<dbReference type="PANTHER" id="PTHR33938">
    <property type="entry name" value="FERULOYL ESTERASE B-RELATED"/>
    <property type="match status" value="1"/>
</dbReference>
<keyword evidence="3" id="KW-0624">Polysaccharide degradation</keyword>
<reference evidence="11 12" key="1">
    <citation type="journal article" date="2012" name="Science">
        <title>The Paleozoic origin of enzymatic lignin decomposition reconstructed from 31 fungal genomes.</title>
        <authorList>
            <person name="Floudas D."/>
            <person name="Binder M."/>
            <person name="Riley R."/>
            <person name="Barry K."/>
            <person name="Blanchette R.A."/>
            <person name="Henrissat B."/>
            <person name="Martinez A.T."/>
            <person name="Otillar R."/>
            <person name="Spatafora J.W."/>
            <person name="Yadav J.S."/>
            <person name="Aerts A."/>
            <person name="Benoit I."/>
            <person name="Boyd A."/>
            <person name="Carlson A."/>
            <person name="Copeland A."/>
            <person name="Coutinho P.M."/>
            <person name="de Vries R.P."/>
            <person name="Ferreira P."/>
            <person name="Findley K."/>
            <person name="Foster B."/>
            <person name="Gaskell J."/>
            <person name="Glotzer D."/>
            <person name="Gorecki P."/>
            <person name="Heitman J."/>
            <person name="Hesse C."/>
            <person name="Hori C."/>
            <person name="Igarashi K."/>
            <person name="Jurgens J.A."/>
            <person name="Kallen N."/>
            <person name="Kersten P."/>
            <person name="Kohler A."/>
            <person name="Kuees U."/>
            <person name="Kumar T.K.A."/>
            <person name="Kuo A."/>
            <person name="LaButti K."/>
            <person name="Larrondo L.F."/>
            <person name="Lindquist E."/>
            <person name="Ling A."/>
            <person name="Lombard V."/>
            <person name="Lucas S."/>
            <person name="Lundell T."/>
            <person name="Martin R."/>
            <person name="McLaughlin D.J."/>
            <person name="Morgenstern I."/>
            <person name="Morin E."/>
            <person name="Murat C."/>
            <person name="Nagy L.G."/>
            <person name="Nolan M."/>
            <person name="Ohm R.A."/>
            <person name="Patyshakuliyeva A."/>
            <person name="Rokas A."/>
            <person name="Ruiz-Duenas F.J."/>
            <person name="Sabat G."/>
            <person name="Salamov A."/>
            <person name="Samejima M."/>
            <person name="Schmutz J."/>
            <person name="Slot J.C."/>
            <person name="St John F."/>
            <person name="Stenlid J."/>
            <person name="Sun H."/>
            <person name="Sun S."/>
            <person name="Syed K."/>
            <person name="Tsang A."/>
            <person name="Wiebenga A."/>
            <person name="Young D."/>
            <person name="Pisabarro A."/>
            <person name="Eastwood D.C."/>
            <person name="Martin F."/>
            <person name="Cullen D."/>
            <person name="Grigoriev I.V."/>
            <person name="Hibbett D.S."/>
        </authorList>
    </citation>
    <scope>NUCLEOTIDE SEQUENCE</scope>
    <source>
        <strain evidence="12">FP-58527</strain>
    </source>
</reference>
<keyword evidence="3" id="KW-0858">Xylan degradation</keyword>
<keyword evidence="6 10" id="KW-0378">Hydrolase</keyword>
<keyword evidence="3" id="KW-0119">Carbohydrate metabolism</keyword>